<feature type="non-terminal residue" evidence="2">
    <location>
        <position position="1"/>
    </location>
</feature>
<evidence type="ECO:0000256" key="1">
    <source>
        <dbReference type="SAM" id="MobiDB-lite"/>
    </source>
</evidence>
<dbReference type="Proteomes" id="UP000632118">
    <property type="component" value="Unassembled WGS sequence"/>
</dbReference>
<organism evidence="2 3">
    <name type="scientific">Fregata magnificens</name>
    <name type="common">Magnificent frigatebird</name>
    <dbReference type="NCBI Taxonomy" id="37042"/>
    <lineage>
        <taxon>Eukaryota</taxon>
        <taxon>Metazoa</taxon>
        <taxon>Chordata</taxon>
        <taxon>Craniata</taxon>
        <taxon>Vertebrata</taxon>
        <taxon>Euteleostomi</taxon>
        <taxon>Archelosauria</taxon>
        <taxon>Archosauria</taxon>
        <taxon>Dinosauria</taxon>
        <taxon>Saurischia</taxon>
        <taxon>Theropoda</taxon>
        <taxon>Coelurosauria</taxon>
        <taxon>Aves</taxon>
        <taxon>Neognathae</taxon>
        <taxon>Neoaves</taxon>
        <taxon>Aequornithes</taxon>
        <taxon>Suliformes</taxon>
        <taxon>Fregatidae</taxon>
        <taxon>Fregata</taxon>
    </lineage>
</organism>
<dbReference type="GO" id="GO:0005737">
    <property type="term" value="C:cytoplasm"/>
    <property type="evidence" value="ECO:0007669"/>
    <property type="project" value="TreeGrafter"/>
</dbReference>
<dbReference type="GO" id="GO:0001965">
    <property type="term" value="F:G-protein alpha-subunit binding"/>
    <property type="evidence" value="ECO:0007669"/>
    <property type="project" value="InterPro"/>
</dbReference>
<dbReference type="SUPFAM" id="SSF48097">
    <property type="entry name" value="Regulator of G-protein signaling, RGS"/>
    <property type="match status" value="1"/>
</dbReference>
<name>A0A850VZ00_FREMA</name>
<keyword evidence="3" id="KW-1185">Reference proteome</keyword>
<evidence type="ECO:0000313" key="3">
    <source>
        <dbReference type="Proteomes" id="UP000632118"/>
    </source>
</evidence>
<feature type="region of interest" description="Disordered" evidence="1">
    <location>
        <begin position="585"/>
        <end position="608"/>
    </location>
</feature>
<dbReference type="PANTHER" id="PTHR46583">
    <property type="entry name" value="REGULATOR OF G-PROTEIN SIGNALING 22"/>
    <property type="match status" value="1"/>
</dbReference>
<proteinExistence type="predicted"/>
<dbReference type="AlphaFoldDB" id="A0A850VZ00"/>
<gene>
    <name evidence="2" type="primary">Rgs22</name>
    <name evidence="2" type="ORF">FREMAG_R08236</name>
</gene>
<dbReference type="PANTHER" id="PTHR46583:SF1">
    <property type="entry name" value="REGULATOR OF G-PROTEIN SIGNALING 22"/>
    <property type="match status" value="1"/>
</dbReference>
<sequence>LLLQTFAQPVKFNSDFGVFEVVNDAPQRLESQLKKILHDQKPPNPIYDVLRKAKNDGQLSKMRSTSPTFNIDPNYNTMCLDREQAIQWIKKERLPAFLESDCYFEYRLAKLISQVEWSKTGINFIIDSDYYPWIRKQDPSSPPPEEDDTLLTMKKFYVSLGQATVSQTKDWFTLAKRSESMKTTDSFMHPVASSQIQDIQCLPGQHERDDSLSETDILLEAGSLSKECHQQSFLSPSRTASAKANIIRERSREAEEGSSVAIAEPPSHTQLRVYLDPKWNSAAKEENGQESATFQTLEEFIPAYTQFVMKEPISELTHQPAAAIESDVDFHKHPEVFIHELANNEFACGTAESLFSQSSPFTVLDSKGDVRERDTEEVSLRLNSESDGADSRAAWCIRHRTYDTGNRHGFERFKKFIKGTHGERYWWLWMDIERLKALKDTTRQQRQLSKMKKLYLLSNGDYFLSSEVLLRLDLLQGDQWNIRHLRRIQPEVVKPLLLYWGPRFCVTHSTAIETASAKLKLWHTCQERPRVDIDPFPQMASLLPLTPKSCMARIPPSLPQKSRTSSPTTLLKLATPNFSLKRSLRLSPTVSSSQSPQRDDISSSRKWPKSVSKNMIHCLALDGTAGSKYQGHRKYTYAELLPGKSAAGSVVLGGSRMESMLQSLYLENRAGYYFTHFCEKSGNKLWKNSVYFWFDLQAYHQLFYQETLHPFKICKQAQ</sequence>
<dbReference type="EMBL" id="WAAD01010928">
    <property type="protein sequence ID" value="NWH46062.1"/>
    <property type="molecule type" value="Genomic_DNA"/>
</dbReference>
<protein>
    <submittedName>
        <fullName evidence="2">RGS22 protein</fullName>
    </submittedName>
</protein>
<reference evidence="2" key="1">
    <citation type="submission" date="2019-09" db="EMBL/GenBank/DDBJ databases">
        <title>Bird 10,000 Genomes (B10K) Project - Family phase.</title>
        <authorList>
            <person name="Zhang G."/>
        </authorList>
    </citation>
    <scope>NUCLEOTIDE SEQUENCE</scope>
    <source>
        <strain evidence="2">B10K-DU-002-48</strain>
        <tissue evidence="2">Muscle</tissue>
    </source>
</reference>
<feature type="compositionally biased region" description="Polar residues" evidence="1">
    <location>
        <begin position="585"/>
        <end position="596"/>
    </location>
</feature>
<comment type="caution">
    <text evidence="2">The sequence shown here is derived from an EMBL/GenBank/DDBJ whole genome shotgun (WGS) entry which is preliminary data.</text>
</comment>
<dbReference type="GO" id="GO:0009966">
    <property type="term" value="P:regulation of signal transduction"/>
    <property type="evidence" value="ECO:0007669"/>
    <property type="project" value="InterPro"/>
</dbReference>
<accession>A0A850VZ00</accession>
<dbReference type="GO" id="GO:0005634">
    <property type="term" value="C:nucleus"/>
    <property type="evidence" value="ECO:0007669"/>
    <property type="project" value="TreeGrafter"/>
</dbReference>
<evidence type="ECO:0000313" key="2">
    <source>
        <dbReference type="EMBL" id="NWH46062.1"/>
    </source>
</evidence>
<feature type="non-terminal residue" evidence="2">
    <location>
        <position position="718"/>
    </location>
</feature>
<dbReference type="OrthoDB" id="10013157at2759"/>
<dbReference type="InterPro" id="IPR036305">
    <property type="entry name" value="RGS_sf"/>
</dbReference>
<dbReference type="InterPro" id="IPR042651">
    <property type="entry name" value="Rgs22"/>
</dbReference>